<protein>
    <submittedName>
        <fullName evidence="4">ZP domain-containing protein</fullName>
    </submittedName>
</protein>
<dbReference type="OrthoDB" id="6139674at2759"/>
<dbReference type="PANTHER" id="PTHR22907:SF58">
    <property type="entry name" value="ZP DOMAIN-CONTAINING PROTEIN"/>
    <property type="match status" value="1"/>
</dbReference>
<dbReference type="PROSITE" id="PS51034">
    <property type="entry name" value="ZP_2"/>
    <property type="match status" value="1"/>
</dbReference>
<feature type="domain" description="ZP" evidence="3">
    <location>
        <begin position="1"/>
        <end position="83"/>
    </location>
</feature>
<dbReference type="InterPro" id="IPR001507">
    <property type="entry name" value="ZP_dom"/>
</dbReference>
<dbReference type="EMBL" id="JABEBT010000046">
    <property type="protein sequence ID" value="KAF7635184.1"/>
    <property type="molecule type" value="Genomic_DNA"/>
</dbReference>
<dbReference type="AlphaFoldDB" id="A0A8S9ZP20"/>
<feature type="transmembrane region" description="Helical" evidence="2">
    <location>
        <begin position="245"/>
        <end position="268"/>
    </location>
</feature>
<evidence type="ECO:0000259" key="3">
    <source>
        <dbReference type="PROSITE" id="PS51034"/>
    </source>
</evidence>
<keyword evidence="2" id="KW-0472">Membrane</keyword>
<sequence>MGMLVHSCIVRDGNGHSFQLIDQRGCVTDYSLMPSLIYSSQLNSSFTLINAFKFADQMSVFFRCQITLCDKKQNGCEGITPPSCQFIPLPSNGGPPLPIIETSNDDINSLNIQKNILIKQKNQQEKEENKNKLLPIINCCKLNENGLWIPLIIGHGKNQIKRNLREIKQKNELINNNSSNLFNNKKSLITIDVIADGLVIFARDEGPNLEERNRILLQLKQNALAIKNEENKKNQCSFMFELIPFWLWSILGLIPILLIALIIQYYLLNKKIKILRSFRTPSFPVEMCGFPSNFGQSPLPKPRRYTGGGGF</sequence>
<evidence type="ECO:0000256" key="2">
    <source>
        <dbReference type="SAM" id="Phobius"/>
    </source>
</evidence>
<keyword evidence="5" id="KW-1185">Reference proteome</keyword>
<comment type="caution">
    <text evidence="4">The sequence shown here is derived from an EMBL/GenBank/DDBJ whole genome shotgun (WGS) entry which is preliminary data.</text>
</comment>
<keyword evidence="2" id="KW-0812">Transmembrane</keyword>
<proteinExistence type="predicted"/>
<keyword evidence="2" id="KW-1133">Transmembrane helix</keyword>
<gene>
    <name evidence="4" type="ORF">Mgra_00005470</name>
</gene>
<name>A0A8S9ZP20_9BILA</name>
<evidence type="ECO:0000313" key="5">
    <source>
        <dbReference type="Proteomes" id="UP000605970"/>
    </source>
</evidence>
<dbReference type="InterPro" id="IPR051962">
    <property type="entry name" value="Cuticlin"/>
</dbReference>
<dbReference type="InterPro" id="IPR057475">
    <property type="entry name" value="CUT_C"/>
</dbReference>
<dbReference type="Pfam" id="PF25301">
    <property type="entry name" value="CUT_C"/>
    <property type="match status" value="1"/>
</dbReference>
<dbReference type="PANTHER" id="PTHR22907">
    <property type="entry name" value="GH04558P"/>
    <property type="match status" value="1"/>
</dbReference>
<evidence type="ECO:0000256" key="1">
    <source>
        <dbReference type="ARBA" id="ARBA00022729"/>
    </source>
</evidence>
<reference evidence="4" key="1">
    <citation type="journal article" date="2020" name="Ecol. Evol.">
        <title>Genome structure and content of the rice root-knot nematode (Meloidogyne graminicola).</title>
        <authorList>
            <person name="Phan N.T."/>
            <person name="Danchin E.G.J."/>
            <person name="Klopp C."/>
            <person name="Perfus-Barbeoch L."/>
            <person name="Kozlowski D.K."/>
            <person name="Koutsovoulos G.D."/>
            <person name="Lopez-Roques C."/>
            <person name="Bouchez O."/>
            <person name="Zahm M."/>
            <person name="Besnard G."/>
            <person name="Bellafiore S."/>
        </authorList>
    </citation>
    <scope>NUCLEOTIDE SEQUENCE</scope>
    <source>
        <strain evidence="4">VN-18</strain>
    </source>
</reference>
<organism evidence="4 5">
    <name type="scientific">Meloidogyne graminicola</name>
    <dbReference type="NCBI Taxonomy" id="189291"/>
    <lineage>
        <taxon>Eukaryota</taxon>
        <taxon>Metazoa</taxon>
        <taxon>Ecdysozoa</taxon>
        <taxon>Nematoda</taxon>
        <taxon>Chromadorea</taxon>
        <taxon>Rhabditida</taxon>
        <taxon>Tylenchina</taxon>
        <taxon>Tylenchomorpha</taxon>
        <taxon>Tylenchoidea</taxon>
        <taxon>Meloidogynidae</taxon>
        <taxon>Meloidogyninae</taxon>
        <taxon>Meloidogyne</taxon>
    </lineage>
</organism>
<evidence type="ECO:0000313" key="4">
    <source>
        <dbReference type="EMBL" id="KAF7635184.1"/>
    </source>
</evidence>
<dbReference type="Proteomes" id="UP000605970">
    <property type="component" value="Unassembled WGS sequence"/>
</dbReference>
<accession>A0A8S9ZP20</accession>
<keyword evidence="1" id="KW-0732">Signal</keyword>